<comment type="caution">
    <text evidence="3">The sequence shown here is derived from an EMBL/GenBank/DDBJ whole genome shotgun (WGS) entry which is preliminary data.</text>
</comment>
<dbReference type="PANTHER" id="PTHR30108">
    <property type="entry name" value="3-OCTAPRENYL-4-HYDROXYBENZOATE CARBOXY-LYASE-RELATED"/>
    <property type="match status" value="1"/>
</dbReference>
<dbReference type="Proteomes" id="UP000005695">
    <property type="component" value="Unassembled WGS sequence"/>
</dbReference>
<gene>
    <name evidence="3" type="ORF">Dace_3220</name>
</gene>
<evidence type="ECO:0000313" key="4">
    <source>
        <dbReference type="Proteomes" id="UP000005695"/>
    </source>
</evidence>
<dbReference type="PANTHER" id="PTHR30108:SF17">
    <property type="entry name" value="FERULIC ACID DECARBOXYLASE 1"/>
    <property type="match status" value="1"/>
</dbReference>
<dbReference type="SUPFAM" id="SSF50475">
    <property type="entry name" value="FMN-binding split barrel"/>
    <property type="match status" value="1"/>
</dbReference>
<dbReference type="InterPro" id="IPR048304">
    <property type="entry name" value="UbiD_Rift_dom"/>
</dbReference>
<proteinExistence type="predicted"/>
<dbReference type="EMBL" id="AAEW02000001">
    <property type="protein sequence ID" value="EAT17354.1"/>
    <property type="molecule type" value="Genomic_DNA"/>
</dbReference>
<reference evidence="3" key="2">
    <citation type="submission" date="2006-05" db="EMBL/GenBank/DDBJ databases">
        <title>Sequencing of the draft genome and assembly of Desulfuromonas acetoxidans DSM 684.</title>
        <authorList>
            <consortium name="US DOE Joint Genome Institute (JGI-PGF)"/>
            <person name="Copeland A."/>
            <person name="Lucas S."/>
            <person name="Lapidus A."/>
            <person name="Barry K."/>
            <person name="Detter J.C."/>
            <person name="Glavina del Rio T."/>
            <person name="Hammon N."/>
            <person name="Israni S."/>
            <person name="Dalin E."/>
            <person name="Tice H."/>
            <person name="Bruce D."/>
            <person name="Pitluck S."/>
            <person name="Richardson P."/>
        </authorList>
    </citation>
    <scope>NUCLEOTIDE SEQUENCE [LARGE SCALE GENOMIC DNA]</scope>
    <source>
        <strain evidence="3">DSM 684</strain>
    </source>
</reference>
<dbReference type="AlphaFoldDB" id="Q1K3U9"/>
<evidence type="ECO:0000313" key="3">
    <source>
        <dbReference type="EMBL" id="EAT17354.1"/>
    </source>
</evidence>
<protein>
    <submittedName>
        <fullName evidence="3">Carboxylyase-related protein</fullName>
    </submittedName>
</protein>
<dbReference type="RefSeq" id="WP_005997649.1">
    <property type="nucleotide sequence ID" value="NZ_AAEW02000001.1"/>
</dbReference>
<reference evidence="3" key="1">
    <citation type="submission" date="2006-05" db="EMBL/GenBank/DDBJ databases">
        <title>Annotation of the draft genome assembly of Desulfuromonas acetoxidans DSM 684.</title>
        <authorList>
            <consortium name="US DOE Joint Genome Institute (JGI-ORNL)"/>
            <person name="Larimer F."/>
            <person name="Land M."/>
            <person name="Hauser L."/>
        </authorList>
    </citation>
    <scope>NUCLEOTIDE SEQUENCE [LARGE SCALE GENOMIC DNA]</scope>
    <source>
        <strain evidence="3">DSM 684</strain>
    </source>
</reference>
<sequence length="445" mass="50257">MNFRQHLAWLKSRHQLHTIDQQVDCHLEAAEIVRQLSHQSFPFAIHLQKLDSSRFSVVANLFFPCGSDDVFSGARDGFCDALAAIPDAVPGTLSLAAWLNTQSDYAYLLQDQLCSDLKKVETLYDLPLLRYWPGDAGPYLSLSVAIVRALEGTIHCGVYRLQFQGPRQLTVHCLPGSRTQQIYRDYQQAGQEMPMVVVMGIDPAVLLSALLPLDTDVDPIGFAGWMQGEAISCCASPEHGLPMPSHCEVVLEGVVGRDDPKMDGPHGNFRGTYTTPVLCPVMTVDQIWGREDAICPVTVVGPPPAESYCLARARLPYVKWRMTRDFEWVTDVKWIETAEYHNALIVQIKDYCNENGRDVLFGHQLMKGASMVVLVDQSADLSCPEQIVWQCFNVPWREVVYYHKETLVVDATQIGSRQRLESDSQVRRRVEQRLKRWNLDMHRGL</sequence>
<dbReference type="InterPro" id="IPR002830">
    <property type="entry name" value="UbiD"/>
</dbReference>
<feature type="domain" description="3-octaprenyl-4-hydroxybenzoate carboxy-lyase-like N-terminal" evidence="2">
    <location>
        <begin position="7"/>
        <end position="62"/>
    </location>
</feature>
<dbReference type="Pfam" id="PF01977">
    <property type="entry name" value="UbiD"/>
    <property type="match status" value="1"/>
</dbReference>
<accession>Q1K3U9</accession>
<keyword evidence="4" id="KW-1185">Reference proteome</keyword>
<name>Q1K3U9_DESA6</name>
<dbReference type="GO" id="GO:0016831">
    <property type="term" value="F:carboxy-lyase activity"/>
    <property type="evidence" value="ECO:0007669"/>
    <property type="project" value="InterPro"/>
</dbReference>
<organism evidence="3 4">
    <name type="scientific">Desulfuromonas acetoxidans (strain DSM 684 / 11070)</name>
    <dbReference type="NCBI Taxonomy" id="281689"/>
    <lineage>
        <taxon>Bacteria</taxon>
        <taxon>Pseudomonadati</taxon>
        <taxon>Thermodesulfobacteriota</taxon>
        <taxon>Desulfuromonadia</taxon>
        <taxon>Desulfuromonadales</taxon>
        <taxon>Desulfuromonadaceae</taxon>
        <taxon>Desulfuromonas</taxon>
    </lineage>
</organism>
<dbReference type="GO" id="GO:0005737">
    <property type="term" value="C:cytoplasm"/>
    <property type="evidence" value="ECO:0007669"/>
    <property type="project" value="TreeGrafter"/>
</dbReference>
<feature type="domain" description="3-octaprenyl-4-hydroxybenzoate carboxy-lyase-like Rift-related" evidence="1">
    <location>
        <begin position="122"/>
        <end position="303"/>
    </location>
</feature>
<dbReference type="SUPFAM" id="SSF143968">
    <property type="entry name" value="UbiD C-terminal domain-like"/>
    <property type="match status" value="1"/>
</dbReference>
<evidence type="ECO:0000259" key="1">
    <source>
        <dbReference type="Pfam" id="PF01977"/>
    </source>
</evidence>
<dbReference type="OrthoDB" id="9809841at2"/>
<dbReference type="InterPro" id="IPR049383">
    <property type="entry name" value="UbiD-like_N"/>
</dbReference>
<evidence type="ECO:0000259" key="2">
    <source>
        <dbReference type="Pfam" id="PF20695"/>
    </source>
</evidence>
<dbReference type="Pfam" id="PF20695">
    <property type="entry name" value="UbiD_N"/>
    <property type="match status" value="1"/>
</dbReference>